<dbReference type="HOGENOM" id="CLU_3387443_0_0_2"/>
<protein>
    <submittedName>
        <fullName evidence="1">Uncharacterized protein</fullName>
    </submittedName>
</protein>
<dbReference type="STRING" id="797302.Halru_0317"/>
<keyword evidence="2" id="KW-1185">Reference proteome</keyword>
<dbReference type="KEGG" id="hru:Halru_0317"/>
<organism evidence="1 2">
    <name type="scientific">Halovivax ruber (strain DSM 18193 / JCM 13892 / XH-70)</name>
    <dbReference type="NCBI Taxonomy" id="797302"/>
    <lineage>
        <taxon>Archaea</taxon>
        <taxon>Methanobacteriati</taxon>
        <taxon>Methanobacteriota</taxon>
        <taxon>Stenosarchaea group</taxon>
        <taxon>Halobacteria</taxon>
        <taxon>Halobacteriales</taxon>
        <taxon>Natrialbaceae</taxon>
        <taxon>Halovivax</taxon>
    </lineage>
</organism>
<reference evidence="1" key="1">
    <citation type="submission" date="2011-09" db="EMBL/GenBank/DDBJ databases">
        <title>Complete sequence of Halovivax ruber XH-70.</title>
        <authorList>
            <consortium name="US DOE Joint Genome Institute"/>
            <person name="Lucas S."/>
            <person name="Han J."/>
            <person name="Lapidus A."/>
            <person name="Cheng J.-F."/>
            <person name="Goodwin L."/>
            <person name="Pitluck S."/>
            <person name="Peters L."/>
            <person name="Mikhailova N."/>
            <person name="Davenport K."/>
            <person name="Detter J.C."/>
            <person name="Han C."/>
            <person name="Tapia R."/>
            <person name="Land M."/>
            <person name="Hauser L."/>
            <person name="Kyrpides N."/>
            <person name="Ivanova N."/>
            <person name="Pagani I."/>
            <person name="Sproer C."/>
            <person name="Anderson I."/>
            <person name="Woyke T."/>
        </authorList>
    </citation>
    <scope>NUCLEOTIDE SEQUENCE</scope>
    <source>
        <strain evidence="1">XH-70</strain>
    </source>
</reference>
<evidence type="ECO:0000313" key="2">
    <source>
        <dbReference type="Proteomes" id="UP000010846"/>
    </source>
</evidence>
<accession>L0I9P4</accession>
<gene>
    <name evidence="1" type="ordered locus">Halru_0317</name>
</gene>
<evidence type="ECO:0000313" key="1">
    <source>
        <dbReference type="EMBL" id="AGB14961.1"/>
    </source>
</evidence>
<name>L0I9P4_HALRX</name>
<dbReference type="Proteomes" id="UP000010846">
    <property type="component" value="Chromosome"/>
</dbReference>
<proteinExistence type="predicted"/>
<sequence>MDGLATSIAAGPLDQLDGLVQTNVTECISNVR</sequence>
<dbReference type="AlphaFoldDB" id="L0I9P4"/>
<dbReference type="EMBL" id="CP003050">
    <property type="protein sequence ID" value="AGB14961.1"/>
    <property type="molecule type" value="Genomic_DNA"/>
</dbReference>